<comment type="catalytic activity">
    <reaction evidence="11 12">
        <text>5-O-(1-carboxyvinyl)-3-phosphoshikimate = chorismate + phosphate</text>
        <dbReference type="Rhea" id="RHEA:21020"/>
        <dbReference type="ChEBI" id="CHEBI:29748"/>
        <dbReference type="ChEBI" id="CHEBI:43474"/>
        <dbReference type="ChEBI" id="CHEBI:57701"/>
        <dbReference type="EC" id="4.2.3.5"/>
    </reaction>
</comment>
<dbReference type="PROSITE" id="PS00787">
    <property type="entry name" value="CHORISMATE_SYNTHASE_1"/>
    <property type="match status" value="1"/>
</dbReference>
<dbReference type="UniPathway" id="UPA00053">
    <property type="reaction ID" value="UER00090"/>
</dbReference>
<accession>H1XYT9</accession>
<keyword evidence="5 11" id="KW-0285">Flavoprotein</keyword>
<feature type="binding site" evidence="11">
    <location>
        <position position="337"/>
    </location>
    <ligand>
        <name>FMN</name>
        <dbReference type="ChEBI" id="CHEBI:58210"/>
    </ligand>
</feature>
<dbReference type="HAMAP" id="MF_00300">
    <property type="entry name" value="Chorismate_synth"/>
    <property type="match status" value="1"/>
</dbReference>
<reference evidence="14 15" key="1">
    <citation type="submission" date="2011-09" db="EMBL/GenBank/DDBJ databases">
        <title>The permanent draft genome of Caldithrix abyssi DSM 13497.</title>
        <authorList>
            <consortium name="US DOE Joint Genome Institute (JGI-PGF)"/>
            <person name="Lucas S."/>
            <person name="Han J."/>
            <person name="Lapidus A."/>
            <person name="Bruce D."/>
            <person name="Goodwin L."/>
            <person name="Pitluck S."/>
            <person name="Peters L."/>
            <person name="Kyrpides N."/>
            <person name="Mavromatis K."/>
            <person name="Ivanova N."/>
            <person name="Mikhailova N."/>
            <person name="Chertkov O."/>
            <person name="Detter J.C."/>
            <person name="Tapia R."/>
            <person name="Han C."/>
            <person name="Land M."/>
            <person name="Hauser L."/>
            <person name="Markowitz V."/>
            <person name="Cheng J.-F."/>
            <person name="Hugenholtz P."/>
            <person name="Woyke T."/>
            <person name="Wu D."/>
            <person name="Spring S."/>
            <person name="Brambilla E."/>
            <person name="Klenk H.-P."/>
            <person name="Eisen J.A."/>
        </authorList>
    </citation>
    <scope>NUCLEOTIDE SEQUENCE [LARGE SCALE GENOMIC DNA]</scope>
    <source>
        <strain evidence="14 15">DSM 13497</strain>
    </source>
</reference>
<comment type="cofactor">
    <cofactor evidence="11 12">
        <name>FMNH2</name>
        <dbReference type="ChEBI" id="CHEBI:57618"/>
    </cofactor>
    <text evidence="11 12">Reduced FMN (FMNH(2)).</text>
</comment>
<dbReference type="CDD" id="cd07304">
    <property type="entry name" value="Chorismate_synthase"/>
    <property type="match status" value="1"/>
</dbReference>
<dbReference type="STRING" id="880073.Cabys_3781"/>
<feature type="binding site" evidence="11">
    <location>
        <position position="47"/>
    </location>
    <ligand>
        <name>NADP(+)</name>
        <dbReference type="ChEBI" id="CHEBI:58349"/>
    </ligand>
</feature>
<dbReference type="InterPro" id="IPR020541">
    <property type="entry name" value="Chorismate_synthase_CS"/>
</dbReference>
<feature type="binding site" evidence="11">
    <location>
        <position position="296"/>
    </location>
    <ligand>
        <name>FMN</name>
        <dbReference type="ChEBI" id="CHEBI:58210"/>
    </ligand>
</feature>
<keyword evidence="4 11" id="KW-0028">Amino-acid biosynthesis</keyword>
<sequence length="387" mass="42968">MKIRFLTAGESHGPGLVGIIEGLPANLPVDLKRVNHELYRRQQGYGRGGRMKMERDQVEVLSGIRFNKTLGSPISFILRNKDWANWTEIMSQGEGKEERVITRPRPGHADLPGALKYDFDDMRNVLERSSARETAMRVAVGAFCKELLYHFEIQIISHVLQIGPVKANMDVVQEMALREDALLKADESPVRCLDPQASQEMMAFIRRAKKEGDTAGGVIQIIAKKVPPGLGSHVHWDRKLDGQLAAALMSIQAVKGVEIGLGFKGAQLPGSQFHDEMFYDGSKLYRNRNNAGGIEGGMSNGEDIVIQIFMKPIPTLMKPLHSVDLRTKENFLAHKERSDVTAVPACAVVAEAAVAQVLADAFCEKFGNDTITDMESAFNRYKERIKL</sequence>
<dbReference type="FunCoup" id="H1XYT9">
    <property type="interactions" value="476"/>
</dbReference>
<dbReference type="AlphaFoldDB" id="H1XYT9"/>
<dbReference type="PANTHER" id="PTHR21085">
    <property type="entry name" value="CHORISMATE SYNTHASE"/>
    <property type="match status" value="1"/>
</dbReference>
<evidence type="ECO:0000256" key="5">
    <source>
        <dbReference type="ARBA" id="ARBA00022630"/>
    </source>
</evidence>
<dbReference type="InParanoid" id="H1XYT9"/>
<dbReference type="GO" id="GO:0004107">
    <property type="term" value="F:chorismate synthase activity"/>
    <property type="evidence" value="ECO:0007669"/>
    <property type="project" value="UniProtKB-UniRule"/>
</dbReference>
<proteinExistence type="inferred from homology"/>
<dbReference type="HOGENOM" id="CLU_034547_2_0_0"/>
<organism evidence="14 15">
    <name type="scientific">Caldithrix abyssi DSM 13497</name>
    <dbReference type="NCBI Taxonomy" id="880073"/>
    <lineage>
        <taxon>Bacteria</taxon>
        <taxon>Pseudomonadati</taxon>
        <taxon>Calditrichota</taxon>
        <taxon>Calditrichia</taxon>
        <taxon>Calditrichales</taxon>
        <taxon>Calditrichaceae</taxon>
        <taxon>Caldithrix</taxon>
    </lineage>
</organism>
<protein>
    <recommendedName>
        <fullName evidence="3 11">Chorismate synthase</fullName>
        <shortName evidence="11">CS</shortName>
        <ecNumber evidence="3 11">4.2.3.5</ecNumber>
    </recommendedName>
    <alternativeName>
        <fullName evidence="11">5-enolpyruvylshikimate-3-phosphate phospholyase</fullName>
    </alternativeName>
</protein>
<feature type="binding site" evidence="11">
    <location>
        <position position="41"/>
    </location>
    <ligand>
        <name>NADP(+)</name>
        <dbReference type="ChEBI" id="CHEBI:58349"/>
    </ligand>
</feature>
<dbReference type="FunFam" id="3.60.150.10:FF:000002">
    <property type="entry name" value="Chorismate synthase"/>
    <property type="match status" value="1"/>
</dbReference>
<name>H1XYT9_CALAY</name>
<feature type="binding site" evidence="11">
    <location>
        <begin position="128"/>
        <end position="130"/>
    </location>
    <ligand>
        <name>FMN</name>
        <dbReference type="ChEBI" id="CHEBI:58210"/>
    </ligand>
</feature>
<dbReference type="NCBIfam" id="TIGR00033">
    <property type="entry name" value="aroC"/>
    <property type="match status" value="1"/>
</dbReference>
<comment type="similarity">
    <text evidence="2 11 12">Belongs to the chorismate synthase family.</text>
</comment>
<dbReference type="EMBL" id="CM001402">
    <property type="protein sequence ID" value="EHO40958.1"/>
    <property type="molecule type" value="Genomic_DNA"/>
</dbReference>
<gene>
    <name evidence="11 13" type="primary">aroC</name>
    <name evidence="13" type="ORF">Cabys_3781</name>
    <name evidence="14" type="ORF">Calab_1334</name>
</gene>
<evidence type="ECO:0000256" key="12">
    <source>
        <dbReference type="RuleBase" id="RU000605"/>
    </source>
</evidence>
<evidence type="ECO:0000313" key="16">
    <source>
        <dbReference type="Proteomes" id="UP000183868"/>
    </source>
</evidence>
<keyword evidence="7 11" id="KW-0274">FAD</keyword>
<dbReference type="Gene3D" id="3.60.150.10">
    <property type="entry name" value="Chorismate synthase AroC"/>
    <property type="match status" value="1"/>
</dbReference>
<evidence type="ECO:0000256" key="4">
    <source>
        <dbReference type="ARBA" id="ARBA00022605"/>
    </source>
</evidence>
<dbReference type="KEGG" id="caby:Cabys_3781"/>
<dbReference type="Proteomes" id="UP000183868">
    <property type="component" value="Chromosome"/>
</dbReference>
<dbReference type="InterPro" id="IPR000453">
    <property type="entry name" value="Chorismate_synth"/>
</dbReference>
<evidence type="ECO:0000256" key="3">
    <source>
        <dbReference type="ARBA" id="ARBA00013036"/>
    </source>
</evidence>
<comment type="subunit">
    <text evidence="11">Homotetramer.</text>
</comment>
<feature type="binding site" evidence="11">
    <location>
        <begin position="252"/>
        <end position="253"/>
    </location>
    <ligand>
        <name>FMN</name>
        <dbReference type="ChEBI" id="CHEBI:58210"/>
    </ligand>
</feature>
<dbReference type="Proteomes" id="UP000004671">
    <property type="component" value="Chromosome"/>
</dbReference>
<reference evidence="13 16" key="2">
    <citation type="submission" date="2016-11" db="EMBL/GenBank/DDBJ databases">
        <title>Genomic analysis of Caldithrix abyssi and proposal of a novel bacterial phylum Caldithrichaeota.</title>
        <authorList>
            <person name="Kublanov I."/>
            <person name="Sigalova O."/>
            <person name="Gavrilov S."/>
            <person name="Lebedinsky A."/>
            <person name="Ivanova N."/>
            <person name="Daum C."/>
            <person name="Reddy T."/>
            <person name="Klenk H.P."/>
            <person name="Goker M."/>
            <person name="Reva O."/>
            <person name="Miroshnichenko M."/>
            <person name="Kyprides N."/>
            <person name="Woyke T."/>
            <person name="Gelfand M."/>
        </authorList>
    </citation>
    <scope>NUCLEOTIDE SEQUENCE [LARGE SCALE GENOMIC DNA]</scope>
    <source>
        <strain evidence="13 16">LF13</strain>
    </source>
</reference>
<keyword evidence="15" id="KW-1185">Reference proteome</keyword>
<evidence type="ECO:0000256" key="10">
    <source>
        <dbReference type="ARBA" id="ARBA00023239"/>
    </source>
</evidence>
<keyword evidence="9 11" id="KW-0057">Aromatic amino acid biosynthesis</keyword>
<dbReference type="PANTHER" id="PTHR21085:SF0">
    <property type="entry name" value="CHORISMATE SYNTHASE"/>
    <property type="match status" value="1"/>
</dbReference>
<comment type="function">
    <text evidence="11">Catalyzes the anti-1,4-elimination of the C-3 phosphate and the C-6 proR hydrogen from 5-enolpyruvylshikimate-3-phosphate (EPSP) to yield chorismate, which is the branch point compound that serves as the starting substrate for the three terminal pathways of aromatic amino acid biosynthesis. This reaction introduces a second double bond into the aromatic ring system.</text>
</comment>
<evidence type="ECO:0000256" key="2">
    <source>
        <dbReference type="ARBA" id="ARBA00008014"/>
    </source>
</evidence>
<keyword evidence="10 11" id="KW-0456">Lyase</keyword>
<dbReference type="SUPFAM" id="SSF103263">
    <property type="entry name" value="Chorismate synthase, AroC"/>
    <property type="match status" value="1"/>
</dbReference>
<dbReference type="Pfam" id="PF01264">
    <property type="entry name" value="Chorismate_synt"/>
    <property type="match status" value="1"/>
</dbReference>
<keyword evidence="6 11" id="KW-0288">FMN</keyword>
<evidence type="ECO:0000313" key="14">
    <source>
        <dbReference type="EMBL" id="EHO40958.1"/>
    </source>
</evidence>
<keyword evidence="8 11" id="KW-0521">NADP</keyword>
<dbReference type="EC" id="4.2.3.5" evidence="3 11"/>
<dbReference type="OrthoDB" id="9771806at2"/>
<comment type="pathway">
    <text evidence="1 11 12">Metabolic intermediate biosynthesis; chorismate biosynthesis; chorismate from D-erythrose 4-phosphate and phosphoenolpyruvate: step 7/7.</text>
</comment>
<dbReference type="GO" id="GO:0010181">
    <property type="term" value="F:FMN binding"/>
    <property type="evidence" value="ECO:0007669"/>
    <property type="project" value="TreeGrafter"/>
</dbReference>
<evidence type="ECO:0000256" key="1">
    <source>
        <dbReference type="ARBA" id="ARBA00005044"/>
    </source>
</evidence>
<dbReference type="GO" id="GO:0009073">
    <property type="term" value="P:aromatic amino acid family biosynthetic process"/>
    <property type="evidence" value="ECO:0007669"/>
    <property type="project" value="UniProtKB-KW"/>
</dbReference>
<dbReference type="RefSeq" id="WP_006928035.1">
    <property type="nucleotide sequence ID" value="NZ_CM001402.1"/>
</dbReference>
<dbReference type="PROSITE" id="PS00788">
    <property type="entry name" value="CHORISMATE_SYNTHASE_2"/>
    <property type="match status" value="1"/>
</dbReference>
<evidence type="ECO:0000256" key="8">
    <source>
        <dbReference type="ARBA" id="ARBA00022857"/>
    </source>
</evidence>
<dbReference type="NCBIfam" id="NF003793">
    <property type="entry name" value="PRK05382.1"/>
    <property type="match status" value="1"/>
</dbReference>
<evidence type="ECO:0000256" key="6">
    <source>
        <dbReference type="ARBA" id="ARBA00022643"/>
    </source>
</evidence>
<evidence type="ECO:0000256" key="11">
    <source>
        <dbReference type="HAMAP-Rule" id="MF_00300"/>
    </source>
</evidence>
<evidence type="ECO:0000313" key="13">
    <source>
        <dbReference type="EMBL" id="APF20526.1"/>
    </source>
</evidence>
<evidence type="ECO:0000256" key="7">
    <source>
        <dbReference type="ARBA" id="ARBA00022827"/>
    </source>
</evidence>
<dbReference type="GO" id="GO:0005829">
    <property type="term" value="C:cytosol"/>
    <property type="evidence" value="ECO:0007669"/>
    <property type="project" value="TreeGrafter"/>
</dbReference>
<dbReference type="eggNOG" id="COG0082">
    <property type="taxonomic scope" value="Bacteria"/>
</dbReference>
<dbReference type="GO" id="GO:0009423">
    <property type="term" value="P:chorismate biosynthetic process"/>
    <property type="evidence" value="ECO:0007669"/>
    <property type="project" value="UniProtKB-UniRule"/>
</dbReference>
<evidence type="ECO:0000313" key="15">
    <source>
        <dbReference type="Proteomes" id="UP000004671"/>
    </source>
</evidence>
<dbReference type="EMBL" id="CP018099">
    <property type="protein sequence ID" value="APF20526.1"/>
    <property type="molecule type" value="Genomic_DNA"/>
</dbReference>
<dbReference type="GO" id="GO:0008652">
    <property type="term" value="P:amino acid biosynthetic process"/>
    <property type="evidence" value="ECO:0007669"/>
    <property type="project" value="UniProtKB-KW"/>
</dbReference>
<dbReference type="PaxDb" id="880073-Calab_1334"/>
<dbReference type="PIRSF" id="PIRSF001456">
    <property type="entry name" value="Chorismate_synth"/>
    <property type="match status" value="1"/>
</dbReference>
<dbReference type="InterPro" id="IPR035904">
    <property type="entry name" value="Chorismate_synth_AroC_sf"/>
</dbReference>
<feature type="binding site" evidence="11">
    <location>
        <begin position="311"/>
        <end position="315"/>
    </location>
    <ligand>
        <name>FMN</name>
        <dbReference type="ChEBI" id="CHEBI:58210"/>
    </ligand>
</feature>
<evidence type="ECO:0000256" key="9">
    <source>
        <dbReference type="ARBA" id="ARBA00023141"/>
    </source>
</evidence>